<reference evidence="3 4" key="1">
    <citation type="submission" date="2023-08" db="EMBL/GenBank/DDBJ databases">
        <authorList>
            <person name="Palmer J.M."/>
        </authorList>
    </citation>
    <scope>NUCLEOTIDE SEQUENCE [LARGE SCALE GENOMIC DNA]</scope>
    <source>
        <strain evidence="3 4">TWF481</strain>
    </source>
</reference>
<proteinExistence type="predicted"/>
<keyword evidence="4" id="KW-1185">Reference proteome</keyword>
<accession>A0AAV9W9W8</accession>
<sequence>MGELPSTGKASKLVFLACVFKLIVTIPTWAQQAKKTSFFEFLALANSTLTDWMLFIVATYVLLHYLGGHSTSCTHHVRKKRSHTSNASVSSPTSRSSKNSRSSTRSSGSNISMRSYSTHTSDSSTATSVIDRRTSISVPMEQFLRGRNEYFDTARGMVEGSFGELGGSGAWRLSVEHGGLFQSVSEHGLE</sequence>
<comment type="caution">
    <text evidence="3">The sequence shown here is derived from an EMBL/GenBank/DDBJ whole genome shotgun (WGS) entry which is preliminary data.</text>
</comment>
<name>A0AAV9W9W8_9PEZI</name>
<dbReference type="Proteomes" id="UP001370758">
    <property type="component" value="Unassembled WGS sequence"/>
</dbReference>
<feature type="transmembrane region" description="Helical" evidence="2">
    <location>
        <begin position="42"/>
        <end position="63"/>
    </location>
</feature>
<organism evidence="3 4">
    <name type="scientific">Arthrobotrys musiformis</name>
    <dbReference type="NCBI Taxonomy" id="47236"/>
    <lineage>
        <taxon>Eukaryota</taxon>
        <taxon>Fungi</taxon>
        <taxon>Dikarya</taxon>
        <taxon>Ascomycota</taxon>
        <taxon>Pezizomycotina</taxon>
        <taxon>Orbiliomycetes</taxon>
        <taxon>Orbiliales</taxon>
        <taxon>Orbiliaceae</taxon>
        <taxon>Arthrobotrys</taxon>
    </lineage>
</organism>
<evidence type="ECO:0000313" key="3">
    <source>
        <dbReference type="EMBL" id="KAK6503717.1"/>
    </source>
</evidence>
<gene>
    <name evidence="3" type="ORF">TWF481_008721</name>
</gene>
<evidence type="ECO:0000313" key="4">
    <source>
        <dbReference type="Proteomes" id="UP001370758"/>
    </source>
</evidence>
<feature type="transmembrane region" description="Helical" evidence="2">
    <location>
        <begin position="12"/>
        <end position="30"/>
    </location>
</feature>
<dbReference type="AlphaFoldDB" id="A0AAV9W9W8"/>
<protein>
    <submittedName>
        <fullName evidence="3">Uncharacterized protein</fullName>
    </submittedName>
</protein>
<keyword evidence="2" id="KW-1133">Transmembrane helix</keyword>
<keyword evidence="2" id="KW-0812">Transmembrane</keyword>
<dbReference type="EMBL" id="JAVHJL010000005">
    <property type="protein sequence ID" value="KAK6503717.1"/>
    <property type="molecule type" value="Genomic_DNA"/>
</dbReference>
<keyword evidence="2" id="KW-0472">Membrane</keyword>
<evidence type="ECO:0000256" key="2">
    <source>
        <dbReference type="SAM" id="Phobius"/>
    </source>
</evidence>
<feature type="compositionally biased region" description="Low complexity" evidence="1">
    <location>
        <begin position="84"/>
        <end position="128"/>
    </location>
</feature>
<feature type="region of interest" description="Disordered" evidence="1">
    <location>
        <begin position="76"/>
        <end position="128"/>
    </location>
</feature>
<evidence type="ECO:0000256" key="1">
    <source>
        <dbReference type="SAM" id="MobiDB-lite"/>
    </source>
</evidence>